<evidence type="ECO:0000313" key="1">
    <source>
        <dbReference type="EMBL" id="GGD33199.1"/>
    </source>
</evidence>
<comment type="caution">
    <text evidence="1">The sequence shown here is derived from an EMBL/GenBank/DDBJ whole genome shotgun (WGS) entry which is preliminary data.</text>
</comment>
<organism evidence="1 2">
    <name type="scientific">Microbacterium faecale</name>
    <dbReference type="NCBI Taxonomy" id="1804630"/>
    <lineage>
        <taxon>Bacteria</taxon>
        <taxon>Bacillati</taxon>
        <taxon>Actinomycetota</taxon>
        <taxon>Actinomycetes</taxon>
        <taxon>Micrococcales</taxon>
        <taxon>Microbacteriaceae</taxon>
        <taxon>Microbacterium</taxon>
    </lineage>
</organism>
<reference evidence="1" key="1">
    <citation type="journal article" date="2014" name="Int. J. Syst. Evol. Microbiol.">
        <title>Complete genome sequence of Corynebacterium casei LMG S-19264T (=DSM 44701T), isolated from a smear-ripened cheese.</title>
        <authorList>
            <consortium name="US DOE Joint Genome Institute (JGI-PGF)"/>
            <person name="Walter F."/>
            <person name="Albersmeier A."/>
            <person name="Kalinowski J."/>
            <person name="Ruckert C."/>
        </authorList>
    </citation>
    <scope>NUCLEOTIDE SEQUENCE</scope>
    <source>
        <strain evidence="1">CGMCC 1.15152</strain>
    </source>
</reference>
<sequence>MSEWEIVPELPHLVVPAPQCGHCGDDVQMDGDSAWCEKCRVAWDRIFDGDTSEPDPDCEESTEVRCEIVDKPTAGPGMTLVFGPCILPSGHEGEHLCPMRRERGTP</sequence>
<dbReference type="RefSeq" id="WP_188711371.1">
    <property type="nucleotide sequence ID" value="NZ_BMHO01000001.1"/>
</dbReference>
<name>A0A916Y698_9MICO</name>
<gene>
    <name evidence="1" type="ORF">GCM10010915_11990</name>
</gene>
<dbReference type="AlphaFoldDB" id="A0A916Y698"/>
<dbReference type="Proteomes" id="UP000633205">
    <property type="component" value="Unassembled WGS sequence"/>
</dbReference>
<reference evidence="1" key="2">
    <citation type="submission" date="2020-09" db="EMBL/GenBank/DDBJ databases">
        <authorList>
            <person name="Sun Q."/>
            <person name="Zhou Y."/>
        </authorList>
    </citation>
    <scope>NUCLEOTIDE SEQUENCE</scope>
    <source>
        <strain evidence="1">CGMCC 1.15152</strain>
    </source>
</reference>
<proteinExistence type="predicted"/>
<evidence type="ECO:0000313" key="2">
    <source>
        <dbReference type="Proteomes" id="UP000633205"/>
    </source>
</evidence>
<dbReference type="EMBL" id="BMHO01000001">
    <property type="protein sequence ID" value="GGD33199.1"/>
    <property type="molecule type" value="Genomic_DNA"/>
</dbReference>
<protein>
    <submittedName>
        <fullName evidence="1">Uncharacterized protein</fullName>
    </submittedName>
</protein>
<keyword evidence="2" id="KW-1185">Reference proteome</keyword>
<accession>A0A916Y698</accession>